<dbReference type="SUPFAM" id="SSF56935">
    <property type="entry name" value="Porins"/>
    <property type="match status" value="1"/>
</dbReference>
<dbReference type="Gene3D" id="2.40.160.40">
    <property type="entry name" value="monomeric porin ompg"/>
    <property type="match status" value="1"/>
</dbReference>
<dbReference type="EMBL" id="STGJ01000007">
    <property type="protein sequence ID" value="TIC83406.1"/>
    <property type="molecule type" value="Genomic_DNA"/>
</dbReference>
<dbReference type="OrthoDB" id="8588475at2"/>
<protein>
    <recommendedName>
        <fullName evidence="5">Porin</fullName>
    </recommendedName>
</protein>
<dbReference type="RefSeq" id="WP_136552604.1">
    <property type="nucleotide sequence ID" value="NZ_STGJ01000007.1"/>
</dbReference>
<reference evidence="3 4" key="1">
    <citation type="submission" date="2019-04" db="EMBL/GenBank/DDBJ databases">
        <title>Crenobacter sp. nov.</title>
        <authorList>
            <person name="Shi S."/>
        </authorList>
    </citation>
    <scope>NUCLEOTIDE SEQUENCE [LARGE SCALE GENOMIC DNA]</scope>
    <source>
        <strain evidence="3 4">GY 70310</strain>
    </source>
</reference>
<dbReference type="AlphaFoldDB" id="A0A4T0UXA8"/>
<feature type="chain" id="PRO_5020270591" description="Porin" evidence="2">
    <location>
        <begin position="20"/>
        <end position="232"/>
    </location>
</feature>
<evidence type="ECO:0000313" key="3">
    <source>
        <dbReference type="EMBL" id="TIC83406.1"/>
    </source>
</evidence>
<name>A0A4T0UXA8_9NEIS</name>
<gene>
    <name evidence="3" type="ORF">E5K04_07555</name>
</gene>
<organism evidence="3 4">
    <name type="scientific">Crenobacter intestini</name>
    <dbReference type="NCBI Taxonomy" id="2563443"/>
    <lineage>
        <taxon>Bacteria</taxon>
        <taxon>Pseudomonadati</taxon>
        <taxon>Pseudomonadota</taxon>
        <taxon>Betaproteobacteria</taxon>
        <taxon>Neisseriales</taxon>
        <taxon>Neisseriaceae</taxon>
        <taxon>Crenobacter</taxon>
    </lineage>
</organism>
<dbReference type="GO" id="GO:0015772">
    <property type="term" value="P:oligosaccharide transport"/>
    <property type="evidence" value="ECO:0007669"/>
    <property type="project" value="TreeGrafter"/>
</dbReference>
<dbReference type="InterPro" id="IPR009331">
    <property type="entry name" value="Oligogalacturonate-sp_porin"/>
</dbReference>
<evidence type="ECO:0000256" key="2">
    <source>
        <dbReference type="SAM" id="SignalP"/>
    </source>
</evidence>
<comment type="caution">
    <text evidence="3">The sequence shown here is derived from an EMBL/GenBank/DDBJ whole genome shotgun (WGS) entry which is preliminary data.</text>
</comment>
<evidence type="ECO:0000313" key="4">
    <source>
        <dbReference type="Proteomes" id="UP000308891"/>
    </source>
</evidence>
<feature type="signal peptide" evidence="2">
    <location>
        <begin position="1"/>
        <end position="19"/>
    </location>
</feature>
<proteinExistence type="predicted"/>
<dbReference type="GO" id="GO:0015288">
    <property type="term" value="F:porin activity"/>
    <property type="evidence" value="ECO:0007669"/>
    <property type="project" value="TreeGrafter"/>
</dbReference>
<dbReference type="PANTHER" id="PTHR38105:SF5">
    <property type="entry name" value="OUTER MEMBRANE PROTEIN"/>
    <property type="match status" value="1"/>
</dbReference>
<dbReference type="InterPro" id="IPR053713">
    <property type="entry name" value="Bact_OM_Channel_sf"/>
</dbReference>
<evidence type="ECO:0008006" key="5">
    <source>
        <dbReference type="Google" id="ProtNLM"/>
    </source>
</evidence>
<dbReference type="Pfam" id="PF06178">
    <property type="entry name" value="KdgM"/>
    <property type="match status" value="1"/>
</dbReference>
<evidence type="ECO:0000256" key="1">
    <source>
        <dbReference type="ARBA" id="ARBA00022729"/>
    </source>
</evidence>
<keyword evidence="4" id="KW-1185">Reference proteome</keyword>
<accession>A0A4T0UXA8</accession>
<keyword evidence="1 2" id="KW-0732">Signal</keyword>
<dbReference type="PANTHER" id="PTHR38105">
    <property type="entry name" value="OUTER MEMBRANE PROTEIN-RELATED-RELATED"/>
    <property type="match status" value="1"/>
</dbReference>
<dbReference type="GO" id="GO:0009279">
    <property type="term" value="C:cell outer membrane"/>
    <property type="evidence" value="ECO:0007669"/>
    <property type="project" value="TreeGrafter"/>
</dbReference>
<dbReference type="Proteomes" id="UP000308891">
    <property type="component" value="Unassembled WGS sequence"/>
</dbReference>
<sequence length="232" mass="25973">MQKTLIATLLTITCAGAGAAELDLRTGYDTGMDKWFSRALIGHQWSSGVGGWLEVTSSNSSKSDEGLDSFTAGDNEAAVYYSYKLSDKLALVPGVAQVWNRDGSETRPYLQLNWQLSDTLSVSPRYRYQQGHIDTNSANEKVKAHNFSVWATWKANDHVHFSVNPEYTKRVSGPDFNKFAGDDMFELGLQSRFVSVSKHFTPYFDVRYVDKGDKNGQEVNRVWVRAGVKIPL</sequence>